<protein>
    <submittedName>
        <fullName evidence="1">Uncharacterized protein</fullName>
    </submittedName>
</protein>
<reference evidence="1" key="1">
    <citation type="journal article" date="2011" name="Environ. Microbiol.">
        <title>Time-series analyses of Monterey Bay coastal microbial picoplankton using a 'genome proxy' microarray.</title>
        <authorList>
            <person name="Rich V.I."/>
            <person name="Pham V.D."/>
            <person name="Eppley J."/>
            <person name="Shi Y."/>
            <person name="DeLong E.F."/>
        </authorList>
    </citation>
    <scope>NUCLEOTIDE SEQUENCE</scope>
</reference>
<name>E0XVD0_9ACTN</name>
<organism evidence="1">
    <name type="scientific">uncultured actinobacterium HF4000_04C13</name>
    <dbReference type="NCBI Taxonomy" id="711002"/>
    <lineage>
        <taxon>Bacteria</taxon>
        <taxon>Bacillati</taxon>
        <taxon>Actinomycetota</taxon>
        <taxon>Actinomycetes</taxon>
        <taxon>environmental samples</taxon>
    </lineage>
</organism>
<evidence type="ECO:0000313" key="1">
    <source>
        <dbReference type="EMBL" id="ADI18371.1"/>
    </source>
</evidence>
<dbReference type="EMBL" id="GU474887">
    <property type="protein sequence ID" value="ADI18371.1"/>
    <property type="molecule type" value="Genomic_DNA"/>
</dbReference>
<proteinExistence type="predicted"/>
<dbReference type="AlphaFoldDB" id="E0XVD0"/>
<sequence>MGRLLARLLGPLGLLVLELPIVHDPTDRRIGLVGHLHQVQTHVVGNGEGVGRGPYPELLTVRSDQADALGTDAVVDPWFLTAWRCY</sequence>
<accession>E0XVD0</accession>